<dbReference type="PANTHER" id="PTHR37984">
    <property type="entry name" value="PROTEIN CBG26694"/>
    <property type="match status" value="1"/>
</dbReference>
<feature type="compositionally biased region" description="Basic and acidic residues" evidence="8">
    <location>
        <begin position="48"/>
        <end position="68"/>
    </location>
</feature>
<dbReference type="InterPro" id="IPR036397">
    <property type="entry name" value="RNaseH_sf"/>
</dbReference>
<evidence type="ECO:0000256" key="7">
    <source>
        <dbReference type="SAM" id="Coils"/>
    </source>
</evidence>
<dbReference type="GO" id="GO:0006508">
    <property type="term" value="P:proteolysis"/>
    <property type="evidence" value="ECO:0007669"/>
    <property type="project" value="InterPro"/>
</dbReference>
<dbReference type="PANTHER" id="PTHR37984:SF11">
    <property type="entry name" value="INTEGRASE CATALYTIC DOMAIN-CONTAINING PROTEIN"/>
    <property type="match status" value="1"/>
</dbReference>
<dbReference type="GO" id="GO:0003964">
    <property type="term" value="F:RNA-directed DNA polymerase activity"/>
    <property type="evidence" value="ECO:0007669"/>
    <property type="project" value="UniProtKB-KW"/>
</dbReference>
<dbReference type="InterPro" id="IPR043128">
    <property type="entry name" value="Rev_trsase/Diguanyl_cyclase"/>
</dbReference>
<dbReference type="InterPro" id="IPR043502">
    <property type="entry name" value="DNA/RNA_pol_sf"/>
</dbReference>
<dbReference type="GO" id="GO:0003676">
    <property type="term" value="F:nucleic acid binding"/>
    <property type="evidence" value="ECO:0007669"/>
    <property type="project" value="InterPro"/>
</dbReference>
<keyword evidence="6" id="KW-0695">RNA-directed DNA polymerase</keyword>
<dbReference type="OrthoDB" id="775972at2759"/>
<dbReference type="SUPFAM" id="SSF50630">
    <property type="entry name" value="Acid proteases"/>
    <property type="match status" value="1"/>
</dbReference>
<feature type="domain" description="Integrase catalytic" evidence="9">
    <location>
        <begin position="468"/>
        <end position="621"/>
    </location>
</feature>
<evidence type="ECO:0000313" key="11">
    <source>
        <dbReference type="Proteomes" id="UP000225706"/>
    </source>
</evidence>
<dbReference type="InterPro" id="IPR012337">
    <property type="entry name" value="RNaseH-like_sf"/>
</dbReference>
<feature type="coiled-coil region" evidence="7">
    <location>
        <begin position="698"/>
        <end position="739"/>
    </location>
</feature>
<protein>
    <submittedName>
        <fullName evidence="10">Uncharacterized protein K02A2.6</fullName>
    </submittedName>
</protein>
<dbReference type="FunFam" id="3.30.420.10:FF:000063">
    <property type="entry name" value="Retrovirus-related Pol polyprotein from transposon 297-like Protein"/>
    <property type="match status" value="1"/>
</dbReference>
<evidence type="ECO:0000313" key="10">
    <source>
        <dbReference type="EMBL" id="PFX13785.1"/>
    </source>
</evidence>
<dbReference type="GO" id="GO:0004190">
    <property type="term" value="F:aspartic-type endopeptidase activity"/>
    <property type="evidence" value="ECO:0007669"/>
    <property type="project" value="InterPro"/>
</dbReference>
<feature type="region of interest" description="Disordered" evidence="8">
    <location>
        <begin position="48"/>
        <end position="70"/>
    </location>
</feature>
<keyword evidence="7" id="KW-0175">Coiled coil</keyword>
<evidence type="ECO:0000259" key="9">
    <source>
        <dbReference type="PROSITE" id="PS50994"/>
    </source>
</evidence>
<dbReference type="GO" id="GO:0004519">
    <property type="term" value="F:endonuclease activity"/>
    <property type="evidence" value="ECO:0007669"/>
    <property type="project" value="UniProtKB-KW"/>
</dbReference>
<dbReference type="PROSITE" id="PS00141">
    <property type="entry name" value="ASP_PROTEASE"/>
    <property type="match status" value="1"/>
</dbReference>
<reference evidence="11" key="1">
    <citation type="journal article" date="2017" name="bioRxiv">
        <title>Comparative analysis of the genomes of Stylophora pistillata and Acropora digitifera provides evidence for extensive differences between species of corals.</title>
        <authorList>
            <person name="Voolstra C.R."/>
            <person name="Li Y."/>
            <person name="Liew Y.J."/>
            <person name="Baumgarten S."/>
            <person name="Zoccola D."/>
            <person name="Flot J.-F."/>
            <person name="Tambutte S."/>
            <person name="Allemand D."/>
            <person name="Aranda M."/>
        </authorList>
    </citation>
    <scope>NUCLEOTIDE SEQUENCE [LARGE SCALE GENOMIC DNA]</scope>
</reference>
<keyword evidence="11" id="KW-1185">Reference proteome</keyword>
<name>A0A2B4RBW8_STYPI</name>
<keyword evidence="3" id="KW-0540">Nuclease</keyword>
<evidence type="ECO:0000256" key="5">
    <source>
        <dbReference type="ARBA" id="ARBA00022801"/>
    </source>
</evidence>
<evidence type="ECO:0000256" key="8">
    <source>
        <dbReference type="SAM" id="MobiDB-lite"/>
    </source>
</evidence>
<comment type="caution">
    <text evidence="10">The sequence shown here is derived from an EMBL/GenBank/DDBJ whole genome shotgun (WGS) entry which is preliminary data.</text>
</comment>
<dbReference type="AlphaFoldDB" id="A0A2B4RBW8"/>
<keyword evidence="4" id="KW-0255">Endonuclease</keyword>
<keyword evidence="1" id="KW-0808">Transferase</keyword>
<dbReference type="InterPro" id="IPR021109">
    <property type="entry name" value="Peptidase_aspartic_dom_sf"/>
</dbReference>
<dbReference type="Gene3D" id="3.10.10.10">
    <property type="entry name" value="HIV Type 1 Reverse Transcriptase, subunit A, domain 1"/>
    <property type="match status" value="1"/>
</dbReference>
<dbReference type="Gene3D" id="3.30.70.270">
    <property type="match status" value="1"/>
</dbReference>
<gene>
    <name evidence="10" type="primary">K02A2.6</name>
    <name evidence="10" type="ORF">AWC38_SpisGene22104</name>
</gene>
<dbReference type="Gene3D" id="3.30.420.10">
    <property type="entry name" value="Ribonuclease H-like superfamily/Ribonuclease H"/>
    <property type="match status" value="1"/>
</dbReference>
<accession>A0A2B4RBW8</accession>
<evidence type="ECO:0000256" key="4">
    <source>
        <dbReference type="ARBA" id="ARBA00022759"/>
    </source>
</evidence>
<keyword evidence="5" id="KW-0378">Hydrolase</keyword>
<evidence type="ECO:0000256" key="6">
    <source>
        <dbReference type="ARBA" id="ARBA00022918"/>
    </source>
</evidence>
<dbReference type="InterPro" id="IPR050951">
    <property type="entry name" value="Retrovirus_Pol_polyprotein"/>
</dbReference>
<dbReference type="SUPFAM" id="SSF53098">
    <property type="entry name" value="Ribonuclease H-like"/>
    <property type="match status" value="1"/>
</dbReference>
<evidence type="ECO:0000256" key="2">
    <source>
        <dbReference type="ARBA" id="ARBA00022695"/>
    </source>
</evidence>
<dbReference type="EMBL" id="LSMT01000897">
    <property type="protein sequence ID" value="PFX13785.1"/>
    <property type="molecule type" value="Genomic_DNA"/>
</dbReference>
<dbReference type="Proteomes" id="UP000225706">
    <property type="component" value="Unassembled WGS sequence"/>
</dbReference>
<keyword evidence="2" id="KW-0548">Nucleotidyltransferase</keyword>
<sequence length="781" mass="87971">MGHFARDNICPARGKTCAKCGDKGHWAACFNNGAESKKNSKVCRRVRDERVRGDKQRGSRDAKHEPESWNKQVNQVQYDSGDGAFAFPVNFNGEVDCEDNVIMVKIDNTTTSMLVDSGAQSTVLGKKQFDSLVRDGLKVKLQPEERNLRVYGNGYLPVVGKFEASIQCYGRKTIETILVTQGQGRCLLGSSAAKRLQALRVGPELGAVANVFSLTCGIYGIVDRFPKVFSGVGKLLGYQLKLHIDPVVRPVAQKPRRIPYPLKERVTKKINELPDLDIIEKVTGPTTWVSPAVFAPKPGKDDVRICVDMSAPEQYQNIVRQTIAGCSGATNIADDIVVHGKTTEEHDRNLIALLNRLQERYLTLNKDKCKIGSKPSARVERWVLRLMPFKYTVRHVPSDKNIADCLSRLTKIPASPRDGVTEEFVRMVAVNATPRAMTTMVERHRKKCLGCQAVTPVAIIPTVKTTTIPTKPWRDLAVDLTGPLPTGESLLVTVDYYSRWIEVEVVRNTTSSAIIRCLKNHFTRHGIPETLRTDNGPNLVSHEMEGFLDELGIKHRKTIPLWPRVNREVERQNKSLLKATRAAQAEGKPWQQKLQKYLLAYRSTPHFTTGVSPAELLYRRKIRTKMPEFEGGEEEEKSERRNIAKYDLQAKVKQAVDIEHNNDVPEPCLSMMESTTTDMDTSLDSNDTSLDSPLKDVATQTEDEQYDLKDEIAFLEAKIQALEKEIHQLKTKAKFAIEDHKEIYDDITFYTGFENYESLELCFGMVEKKAFNLCYNGVEEL</sequence>
<dbReference type="GO" id="GO:0015074">
    <property type="term" value="P:DNA integration"/>
    <property type="evidence" value="ECO:0007669"/>
    <property type="project" value="InterPro"/>
</dbReference>
<evidence type="ECO:0000256" key="1">
    <source>
        <dbReference type="ARBA" id="ARBA00022679"/>
    </source>
</evidence>
<dbReference type="PROSITE" id="PS50994">
    <property type="entry name" value="INTEGRASE"/>
    <property type="match status" value="1"/>
</dbReference>
<evidence type="ECO:0000256" key="3">
    <source>
        <dbReference type="ARBA" id="ARBA00022722"/>
    </source>
</evidence>
<dbReference type="Pfam" id="PF00665">
    <property type="entry name" value="rve"/>
    <property type="match status" value="1"/>
</dbReference>
<dbReference type="SUPFAM" id="SSF56672">
    <property type="entry name" value="DNA/RNA polymerases"/>
    <property type="match status" value="1"/>
</dbReference>
<proteinExistence type="predicted"/>
<organism evidence="10 11">
    <name type="scientific">Stylophora pistillata</name>
    <name type="common">Smooth cauliflower coral</name>
    <dbReference type="NCBI Taxonomy" id="50429"/>
    <lineage>
        <taxon>Eukaryota</taxon>
        <taxon>Metazoa</taxon>
        <taxon>Cnidaria</taxon>
        <taxon>Anthozoa</taxon>
        <taxon>Hexacorallia</taxon>
        <taxon>Scleractinia</taxon>
        <taxon>Astrocoeniina</taxon>
        <taxon>Pocilloporidae</taxon>
        <taxon>Stylophora</taxon>
    </lineage>
</organism>
<dbReference type="InterPro" id="IPR001584">
    <property type="entry name" value="Integrase_cat-core"/>
</dbReference>
<dbReference type="InterPro" id="IPR001969">
    <property type="entry name" value="Aspartic_peptidase_AS"/>
</dbReference>